<evidence type="ECO:0000259" key="1">
    <source>
        <dbReference type="Pfam" id="PF00551"/>
    </source>
</evidence>
<evidence type="ECO:0000313" key="3">
    <source>
        <dbReference type="Proteomes" id="UP000000361"/>
    </source>
</evidence>
<sequence>MSITIITGDHPRHRYLADRLAEAGILTGWIIEQRKPFVPEVPAGLPDDLGRLFALHFRRREEAEERFFGQPSLPDGLRMHYVTPDSLNEQASVDFLKTCAPRIVLSYGCHKIADAVMAALPGTTFWNTHGGLSPQYRGVTTHFWPSYMLEPQMTGMTLHETTSAIDGGAIIHQTVAPLDRNDGLHDIAGRTVKAYADELPPLLRTVLERDLPSGKVQKTSGKIWTSADWRPDHLRLIYEVYNDRIAAAAVDGLIQGRTPICMSVLA</sequence>
<accession>A1AY63</accession>
<reference evidence="3" key="1">
    <citation type="submission" date="2006-12" db="EMBL/GenBank/DDBJ databases">
        <title>Complete sequence of chromosome 1 of Paracoccus denitrificans PD1222.</title>
        <authorList>
            <person name="Copeland A."/>
            <person name="Lucas S."/>
            <person name="Lapidus A."/>
            <person name="Barry K."/>
            <person name="Detter J.C."/>
            <person name="Glavina del Rio T."/>
            <person name="Hammon N."/>
            <person name="Israni S."/>
            <person name="Dalin E."/>
            <person name="Tice H."/>
            <person name="Pitluck S."/>
            <person name="Munk A.C."/>
            <person name="Brettin T."/>
            <person name="Bruce D."/>
            <person name="Han C."/>
            <person name="Tapia R."/>
            <person name="Gilna P."/>
            <person name="Schmutz J."/>
            <person name="Larimer F."/>
            <person name="Land M."/>
            <person name="Hauser L."/>
            <person name="Kyrpides N."/>
            <person name="Lykidis A."/>
            <person name="Spiro S."/>
            <person name="Richardson D.J."/>
            <person name="Moir J.W.B."/>
            <person name="Ferguson S.J."/>
            <person name="van Spanning R.J.M."/>
            <person name="Richardson P."/>
        </authorList>
    </citation>
    <scope>NUCLEOTIDE SEQUENCE [LARGE SCALE GENOMIC DNA]</scope>
    <source>
        <strain evidence="3">Pd 1222</strain>
    </source>
</reference>
<dbReference type="InterPro" id="IPR002376">
    <property type="entry name" value="Formyl_transf_N"/>
</dbReference>
<dbReference type="Pfam" id="PF00551">
    <property type="entry name" value="Formyl_trans_N"/>
    <property type="match status" value="1"/>
</dbReference>
<dbReference type="SUPFAM" id="SSF53328">
    <property type="entry name" value="Formyltransferase"/>
    <property type="match status" value="1"/>
</dbReference>
<dbReference type="STRING" id="318586.Pden_0090"/>
<dbReference type="KEGG" id="pde:Pden_0090"/>
<organism evidence="2 3">
    <name type="scientific">Paracoccus denitrificans (strain Pd 1222)</name>
    <dbReference type="NCBI Taxonomy" id="318586"/>
    <lineage>
        <taxon>Bacteria</taxon>
        <taxon>Pseudomonadati</taxon>
        <taxon>Pseudomonadota</taxon>
        <taxon>Alphaproteobacteria</taxon>
        <taxon>Rhodobacterales</taxon>
        <taxon>Paracoccaceae</taxon>
        <taxon>Paracoccus</taxon>
    </lineage>
</organism>
<dbReference type="EMBL" id="CP000489">
    <property type="protein sequence ID" value="ABL68207.1"/>
    <property type="molecule type" value="Genomic_DNA"/>
</dbReference>
<name>A1AY63_PARDP</name>
<dbReference type="Proteomes" id="UP000000361">
    <property type="component" value="Chromosome 1"/>
</dbReference>
<dbReference type="eggNOG" id="COG0223">
    <property type="taxonomic scope" value="Bacteria"/>
</dbReference>
<keyword evidence="3" id="KW-1185">Reference proteome</keyword>
<dbReference type="HOGENOM" id="CLU_073809_1_0_5"/>
<protein>
    <recommendedName>
        <fullName evidence="1">Formyl transferase N-terminal domain-containing protein</fullName>
    </recommendedName>
</protein>
<gene>
    <name evidence="2" type="ordered locus">Pden_0090</name>
</gene>
<dbReference type="InterPro" id="IPR036477">
    <property type="entry name" value="Formyl_transf_N_sf"/>
</dbReference>
<dbReference type="GeneID" id="93451325"/>
<proteinExistence type="predicted"/>
<dbReference type="CDD" id="cd08653">
    <property type="entry name" value="FMT_core_like_3"/>
    <property type="match status" value="1"/>
</dbReference>
<dbReference type="RefSeq" id="WP_011746440.1">
    <property type="nucleotide sequence ID" value="NC_008686.1"/>
</dbReference>
<evidence type="ECO:0000313" key="2">
    <source>
        <dbReference type="EMBL" id="ABL68207.1"/>
    </source>
</evidence>
<dbReference type="AlphaFoldDB" id="A1AY63"/>
<dbReference type="OrthoDB" id="5355061at2"/>
<dbReference type="Gene3D" id="3.40.50.170">
    <property type="entry name" value="Formyl transferase, N-terminal domain"/>
    <property type="match status" value="1"/>
</dbReference>
<dbReference type="EnsemblBacteria" id="ABL68207">
    <property type="protein sequence ID" value="ABL68207"/>
    <property type="gene ID" value="Pden_0090"/>
</dbReference>
<feature type="domain" description="Formyl transferase N-terminal" evidence="1">
    <location>
        <begin position="82"/>
        <end position="194"/>
    </location>
</feature>